<evidence type="ECO:0000256" key="4">
    <source>
        <dbReference type="PROSITE-ProRule" id="PRU00335"/>
    </source>
</evidence>
<keyword evidence="3" id="KW-0804">Transcription</keyword>
<dbReference type="GO" id="GO:0000976">
    <property type="term" value="F:transcription cis-regulatory region binding"/>
    <property type="evidence" value="ECO:0007669"/>
    <property type="project" value="TreeGrafter"/>
</dbReference>
<dbReference type="InterPro" id="IPR050109">
    <property type="entry name" value="HTH-type_TetR-like_transc_reg"/>
</dbReference>
<dbReference type="Gene3D" id="1.10.357.10">
    <property type="entry name" value="Tetracycline Repressor, domain 2"/>
    <property type="match status" value="1"/>
</dbReference>
<proteinExistence type="predicted"/>
<reference evidence="6 7" key="1">
    <citation type="submission" date="2020-08" db="EMBL/GenBank/DDBJ databases">
        <title>Sequencing the genomes of 1000 actinobacteria strains.</title>
        <authorList>
            <person name="Klenk H.-P."/>
        </authorList>
    </citation>
    <scope>NUCLEOTIDE SEQUENCE [LARGE SCALE GENOMIC DNA]</scope>
    <source>
        <strain evidence="6 7">DSM 45258</strain>
    </source>
</reference>
<sequence length="209" mass="23241">MTVPTVRTRLAAEDRRRQLIGIGLRLLVNRPIHELAIDEVAAEAGISRGLLFHYFPTKREYYIAVVRAAGNRLLLHARAPDEGTTTERVRGIVDGFVQFIQRRRGNYVALVRAGAGGDERVLEVFSSIRARIADRVIDAMGTTEPTPQLRLVVRGWLAMAEEIAVEATPDVMQVDGIVDMLVDNLNKTVQQVAGWNEGGPQFVYTPPRD</sequence>
<evidence type="ECO:0000259" key="5">
    <source>
        <dbReference type="PROSITE" id="PS50977"/>
    </source>
</evidence>
<dbReference type="AlphaFoldDB" id="A0A839RUN6"/>
<feature type="domain" description="HTH tetR-type" evidence="5">
    <location>
        <begin position="13"/>
        <end position="73"/>
    </location>
</feature>
<name>A0A839RUN6_9ACTN</name>
<evidence type="ECO:0000313" key="7">
    <source>
        <dbReference type="Proteomes" id="UP000567922"/>
    </source>
</evidence>
<dbReference type="GO" id="GO:0003700">
    <property type="term" value="F:DNA-binding transcription factor activity"/>
    <property type="evidence" value="ECO:0007669"/>
    <property type="project" value="TreeGrafter"/>
</dbReference>
<keyword evidence="2 4" id="KW-0238">DNA-binding</keyword>
<protein>
    <submittedName>
        <fullName evidence="6">AcrR family transcriptional regulator</fullName>
    </submittedName>
</protein>
<evidence type="ECO:0000256" key="3">
    <source>
        <dbReference type="ARBA" id="ARBA00023163"/>
    </source>
</evidence>
<dbReference type="PANTHER" id="PTHR30055:SF174">
    <property type="entry name" value="TRANSCRIPTIONAL REGULATORY PROTEIN (PROBABLY TETR-FAMILY)-RELATED"/>
    <property type="match status" value="1"/>
</dbReference>
<dbReference type="InterPro" id="IPR009057">
    <property type="entry name" value="Homeodomain-like_sf"/>
</dbReference>
<dbReference type="Proteomes" id="UP000567922">
    <property type="component" value="Unassembled WGS sequence"/>
</dbReference>
<evidence type="ECO:0000256" key="1">
    <source>
        <dbReference type="ARBA" id="ARBA00023015"/>
    </source>
</evidence>
<evidence type="ECO:0000313" key="6">
    <source>
        <dbReference type="EMBL" id="MBB3039774.1"/>
    </source>
</evidence>
<dbReference type="Pfam" id="PF21943">
    <property type="entry name" value="TetR_C_46"/>
    <property type="match status" value="1"/>
</dbReference>
<comment type="caution">
    <text evidence="6">The sequence shown here is derived from an EMBL/GenBank/DDBJ whole genome shotgun (WGS) entry which is preliminary data.</text>
</comment>
<gene>
    <name evidence="6" type="ORF">FHU29_004262</name>
</gene>
<dbReference type="EMBL" id="JACHWS010000004">
    <property type="protein sequence ID" value="MBB3039774.1"/>
    <property type="molecule type" value="Genomic_DNA"/>
</dbReference>
<dbReference type="InterPro" id="IPR001647">
    <property type="entry name" value="HTH_TetR"/>
</dbReference>
<dbReference type="Pfam" id="PF00440">
    <property type="entry name" value="TetR_N"/>
    <property type="match status" value="1"/>
</dbReference>
<dbReference type="RefSeq" id="WP_064442459.1">
    <property type="nucleotide sequence ID" value="NZ_BDDI01000026.1"/>
</dbReference>
<keyword evidence="7" id="KW-1185">Reference proteome</keyword>
<feature type="DNA-binding region" description="H-T-H motif" evidence="4">
    <location>
        <begin position="36"/>
        <end position="55"/>
    </location>
</feature>
<dbReference type="PANTHER" id="PTHR30055">
    <property type="entry name" value="HTH-TYPE TRANSCRIPTIONAL REGULATOR RUTR"/>
    <property type="match status" value="1"/>
</dbReference>
<dbReference type="SUPFAM" id="SSF46689">
    <property type="entry name" value="Homeodomain-like"/>
    <property type="match status" value="1"/>
</dbReference>
<accession>A0A839RUN6</accession>
<organism evidence="6 7">
    <name type="scientific">Hoyosella altamirensis</name>
    <dbReference type="NCBI Taxonomy" id="616997"/>
    <lineage>
        <taxon>Bacteria</taxon>
        <taxon>Bacillati</taxon>
        <taxon>Actinomycetota</taxon>
        <taxon>Actinomycetes</taxon>
        <taxon>Mycobacteriales</taxon>
        <taxon>Hoyosellaceae</taxon>
        <taxon>Hoyosella</taxon>
    </lineage>
</organism>
<dbReference type="InterPro" id="IPR054129">
    <property type="entry name" value="DesT_TetR_C"/>
</dbReference>
<keyword evidence="1" id="KW-0805">Transcription regulation</keyword>
<dbReference type="PROSITE" id="PS50977">
    <property type="entry name" value="HTH_TETR_2"/>
    <property type="match status" value="1"/>
</dbReference>
<evidence type="ECO:0000256" key="2">
    <source>
        <dbReference type="ARBA" id="ARBA00023125"/>
    </source>
</evidence>